<dbReference type="EMBL" id="HACA01016509">
    <property type="protein sequence ID" value="CDW33870.1"/>
    <property type="molecule type" value="Transcribed_RNA"/>
</dbReference>
<evidence type="ECO:0000313" key="2">
    <source>
        <dbReference type="EMBL" id="CDW33870.1"/>
    </source>
</evidence>
<keyword evidence="1" id="KW-1133">Transmembrane helix</keyword>
<evidence type="ECO:0000256" key="1">
    <source>
        <dbReference type="SAM" id="Phobius"/>
    </source>
</evidence>
<sequence length="38" mass="4563">FKEHSFSVIFSLIFTYILLKLKKFIQECLKKYFSALMG</sequence>
<reference evidence="2" key="1">
    <citation type="submission" date="2014-05" db="EMBL/GenBank/DDBJ databases">
        <authorList>
            <person name="Chronopoulou M."/>
        </authorList>
    </citation>
    <scope>NUCLEOTIDE SEQUENCE</scope>
    <source>
        <tissue evidence="2">Whole organism</tissue>
    </source>
</reference>
<dbReference type="AlphaFoldDB" id="A0A0K2U773"/>
<proteinExistence type="predicted"/>
<accession>A0A0K2U773</accession>
<organism evidence="2">
    <name type="scientific">Lepeophtheirus salmonis</name>
    <name type="common">Salmon louse</name>
    <name type="synonym">Caligus salmonis</name>
    <dbReference type="NCBI Taxonomy" id="72036"/>
    <lineage>
        <taxon>Eukaryota</taxon>
        <taxon>Metazoa</taxon>
        <taxon>Ecdysozoa</taxon>
        <taxon>Arthropoda</taxon>
        <taxon>Crustacea</taxon>
        <taxon>Multicrustacea</taxon>
        <taxon>Hexanauplia</taxon>
        <taxon>Copepoda</taxon>
        <taxon>Siphonostomatoida</taxon>
        <taxon>Caligidae</taxon>
        <taxon>Lepeophtheirus</taxon>
    </lineage>
</organism>
<protein>
    <submittedName>
        <fullName evidence="2">Uncharacterized protein</fullName>
    </submittedName>
</protein>
<keyword evidence="1" id="KW-0812">Transmembrane</keyword>
<name>A0A0K2U773_LEPSM</name>
<feature type="non-terminal residue" evidence="2">
    <location>
        <position position="1"/>
    </location>
</feature>
<feature type="transmembrane region" description="Helical" evidence="1">
    <location>
        <begin position="6"/>
        <end position="21"/>
    </location>
</feature>
<keyword evidence="1" id="KW-0472">Membrane</keyword>